<evidence type="ECO:0000256" key="2">
    <source>
        <dbReference type="ARBA" id="ARBA00022801"/>
    </source>
</evidence>
<dbReference type="Gene3D" id="2.60.120.200">
    <property type="match status" value="1"/>
</dbReference>
<feature type="active site" description="Proton acceptor" evidence="4">
    <location>
        <position position="61"/>
    </location>
</feature>
<feature type="site" description="Important for catalytic activity, responsible for pKa modulation of the active site Glu and correct orientation of both the proton donor and substrate" evidence="5">
    <location>
        <position position="169"/>
    </location>
</feature>
<gene>
    <name evidence="9" type="ORF">H6B30_04870</name>
</gene>
<keyword evidence="10" id="KW-1185">Reference proteome</keyword>
<evidence type="ECO:0000256" key="4">
    <source>
        <dbReference type="PIRSR" id="PIRSR606710-1"/>
    </source>
</evidence>
<dbReference type="InterPro" id="IPR051795">
    <property type="entry name" value="Glycosyl_Hydrlase_43"/>
</dbReference>
<evidence type="ECO:0000256" key="1">
    <source>
        <dbReference type="ARBA" id="ARBA00009865"/>
    </source>
</evidence>
<dbReference type="InterPro" id="IPR006710">
    <property type="entry name" value="Glyco_hydro_43"/>
</dbReference>
<dbReference type="Gene3D" id="2.115.10.20">
    <property type="entry name" value="Glycosyl hydrolase domain, family 43"/>
    <property type="match status" value="1"/>
</dbReference>
<sequence length="557" mass="61645">MTIKTKLQTLIAAMMATTAIAAQQQACFNYFRYSGNDTRFDRPIDRTRQYFNPILAGFYPDPSVCRKGDTYYMVNSSFGFFPGVPLFTSKDLVNWKQAGHVLDRPGQLPLGGQGVSGGVFAPSIAYNEHNNTFYMITTNVGRGNFFVKSANPEEGWSDPIWLPTVGGIDPSFFFDKDGSAYIVNNDEPRGGSGYDGERSIMLHKFCVEGDSTTGEQVEIIRSGSHVEQKPIWIEGPHLYRIGKYYYLMCAEGGTGARHSEVVFRARHPEGPWEEYAEGNPILTQRDGLDPLRPDPVTSAGHADLVQTPEGQWYAVFLGCRPYEADMYNTGRDTYLLPVTWSDGWPTILKAGKTIETVIDKPGLQPGGDLLTGNFTYTDSFRQARLHHRWVMLRNPTDFYATGTTRGLAITPKPVNISQHQSPAAVFARQQHTDFTAETELTFEPKSEKDLAGMVLLQNEDYNIVMGKTMVDGRPAITLTRTEKGSVRVATAMLTGPEAASPLRLRICGRGRYYDFDYSADGRQWQTLARGVDASCLSTALAGGFTGTCIGLYATSAN</sequence>
<dbReference type="EMBL" id="JACJJL010000006">
    <property type="protein sequence ID" value="MBM6661092.1"/>
    <property type="molecule type" value="Genomic_DNA"/>
</dbReference>
<keyword evidence="7" id="KW-0732">Signal</keyword>
<dbReference type="SUPFAM" id="SSF49899">
    <property type="entry name" value="Concanavalin A-like lectins/glucanases"/>
    <property type="match status" value="1"/>
</dbReference>
<evidence type="ECO:0000256" key="6">
    <source>
        <dbReference type="RuleBase" id="RU361187"/>
    </source>
</evidence>
<keyword evidence="3 6" id="KW-0326">Glycosidase</keyword>
<evidence type="ECO:0000256" key="5">
    <source>
        <dbReference type="PIRSR" id="PIRSR606710-2"/>
    </source>
</evidence>
<evidence type="ECO:0000313" key="9">
    <source>
        <dbReference type="EMBL" id="MBM6661092.1"/>
    </source>
</evidence>
<organism evidence="9 10">
    <name type="scientific">Marseilla massiliensis</name>
    <dbReference type="NCBI Taxonomy" id="1841864"/>
    <lineage>
        <taxon>Bacteria</taxon>
        <taxon>Pseudomonadati</taxon>
        <taxon>Bacteroidota</taxon>
        <taxon>Bacteroidia</taxon>
        <taxon>Bacteroidales</taxon>
        <taxon>Prevotellaceae</taxon>
        <taxon>Marseilla</taxon>
    </lineage>
</organism>
<reference evidence="9 10" key="1">
    <citation type="journal article" date="2021" name="Sci. Rep.">
        <title>The distribution of antibiotic resistance genes in chicken gut microbiota commensals.</title>
        <authorList>
            <person name="Juricova H."/>
            <person name="Matiasovicova J."/>
            <person name="Kubasova T."/>
            <person name="Cejkova D."/>
            <person name="Rychlik I."/>
        </authorList>
    </citation>
    <scope>NUCLEOTIDE SEQUENCE [LARGE SCALE GENOMIC DNA]</scope>
    <source>
        <strain evidence="9 10">An819</strain>
    </source>
</reference>
<evidence type="ECO:0000256" key="3">
    <source>
        <dbReference type="ARBA" id="ARBA00023295"/>
    </source>
</evidence>
<dbReference type="PANTHER" id="PTHR42812:SF12">
    <property type="entry name" value="BETA-XYLOSIDASE-RELATED"/>
    <property type="match status" value="1"/>
</dbReference>
<comment type="similarity">
    <text evidence="1 6">Belongs to the glycosyl hydrolase 43 family.</text>
</comment>
<dbReference type="RefSeq" id="WP_205108483.1">
    <property type="nucleotide sequence ID" value="NZ_JACJJL010000006.1"/>
</dbReference>
<feature type="chain" id="PRO_5037450993" evidence="7">
    <location>
        <begin position="22"/>
        <end position="557"/>
    </location>
</feature>
<dbReference type="PANTHER" id="PTHR42812">
    <property type="entry name" value="BETA-XYLOSIDASE"/>
    <property type="match status" value="1"/>
</dbReference>
<dbReference type="Pfam" id="PF17851">
    <property type="entry name" value="GH43_C2"/>
    <property type="match status" value="1"/>
</dbReference>
<feature type="domain" description="Beta-xylosidase C-terminal Concanavalin A-like" evidence="8">
    <location>
        <begin position="378"/>
        <end position="556"/>
    </location>
</feature>
<evidence type="ECO:0000259" key="8">
    <source>
        <dbReference type="Pfam" id="PF17851"/>
    </source>
</evidence>
<accession>A0A939B4I3</accession>
<dbReference type="InterPro" id="IPR041542">
    <property type="entry name" value="GH43_C2"/>
</dbReference>
<dbReference type="AlphaFoldDB" id="A0A939B4I3"/>
<dbReference type="Proteomes" id="UP000764045">
    <property type="component" value="Unassembled WGS sequence"/>
</dbReference>
<keyword evidence="2 6" id="KW-0378">Hydrolase</keyword>
<proteinExistence type="inferred from homology"/>
<dbReference type="CDD" id="cd18617">
    <property type="entry name" value="GH43_XynB-like"/>
    <property type="match status" value="1"/>
</dbReference>
<dbReference type="GO" id="GO:0004553">
    <property type="term" value="F:hydrolase activity, hydrolyzing O-glycosyl compounds"/>
    <property type="evidence" value="ECO:0007669"/>
    <property type="project" value="InterPro"/>
</dbReference>
<dbReference type="Pfam" id="PF04616">
    <property type="entry name" value="Glyco_hydro_43"/>
    <property type="match status" value="1"/>
</dbReference>
<feature type="active site" description="Proton donor" evidence="4">
    <location>
        <position position="234"/>
    </location>
</feature>
<dbReference type="GO" id="GO:0005975">
    <property type="term" value="P:carbohydrate metabolic process"/>
    <property type="evidence" value="ECO:0007669"/>
    <property type="project" value="InterPro"/>
</dbReference>
<name>A0A939B4I3_9BACT</name>
<feature type="signal peptide" evidence="7">
    <location>
        <begin position="1"/>
        <end position="21"/>
    </location>
</feature>
<dbReference type="SUPFAM" id="SSF75005">
    <property type="entry name" value="Arabinanase/levansucrase/invertase"/>
    <property type="match status" value="1"/>
</dbReference>
<evidence type="ECO:0000313" key="10">
    <source>
        <dbReference type="Proteomes" id="UP000764045"/>
    </source>
</evidence>
<evidence type="ECO:0000256" key="7">
    <source>
        <dbReference type="SAM" id="SignalP"/>
    </source>
</evidence>
<dbReference type="InterPro" id="IPR013320">
    <property type="entry name" value="ConA-like_dom_sf"/>
</dbReference>
<comment type="caution">
    <text evidence="9">The sequence shown here is derived from an EMBL/GenBank/DDBJ whole genome shotgun (WGS) entry which is preliminary data.</text>
</comment>
<protein>
    <submittedName>
        <fullName evidence="9">Glycoside hydrolase family 43 protein</fullName>
    </submittedName>
</protein>
<dbReference type="InterPro" id="IPR023296">
    <property type="entry name" value="Glyco_hydro_beta-prop_sf"/>
</dbReference>